<protein>
    <submittedName>
        <fullName evidence="6">Alpha-N-acetylglucosaminidase</fullName>
    </submittedName>
</protein>
<evidence type="ECO:0000259" key="3">
    <source>
        <dbReference type="Pfam" id="PF05089"/>
    </source>
</evidence>
<dbReference type="InterPro" id="IPR024732">
    <property type="entry name" value="NAGLU_C"/>
</dbReference>
<dbReference type="InterPro" id="IPR029018">
    <property type="entry name" value="Hex-like_dom2"/>
</dbReference>
<feature type="signal peptide" evidence="2">
    <location>
        <begin position="1"/>
        <end position="21"/>
    </location>
</feature>
<dbReference type="InterPro" id="IPR007781">
    <property type="entry name" value="NAGLU"/>
</dbReference>
<dbReference type="InterPro" id="IPR024240">
    <property type="entry name" value="NAGLU_N"/>
</dbReference>
<evidence type="ECO:0000256" key="1">
    <source>
        <dbReference type="ARBA" id="ARBA00022801"/>
    </source>
</evidence>
<reference evidence="6 7" key="1">
    <citation type="submission" date="2021-11" db="EMBL/GenBank/DDBJ databases">
        <title>Genomic of Niabella pedocola.</title>
        <authorList>
            <person name="Wu T."/>
        </authorList>
    </citation>
    <scope>NUCLEOTIDE SEQUENCE [LARGE SCALE GENOMIC DNA]</scope>
    <source>
        <strain evidence="6 7">JCM 31011</strain>
    </source>
</reference>
<dbReference type="EMBL" id="JAJNEC010000001">
    <property type="protein sequence ID" value="MCD2421243.1"/>
    <property type="molecule type" value="Genomic_DNA"/>
</dbReference>
<evidence type="ECO:0000313" key="7">
    <source>
        <dbReference type="Proteomes" id="UP001199816"/>
    </source>
</evidence>
<organism evidence="6 7">
    <name type="scientific">Niabella pedocola</name>
    <dbReference type="NCBI Taxonomy" id="1752077"/>
    <lineage>
        <taxon>Bacteria</taxon>
        <taxon>Pseudomonadati</taxon>
        <taxon>Bacteroidota</taxon>
        <taxon>Chitinophagia</taxon>
        <taxon>Chitinophagales</taxon>
        <taxon>Chitinophagaceae</taxon>
        <taxon>Niabella</taxon>
    </lineage>
</organism>
<dbReference type="Gene3D" id="3.20.20.80">
    <property type="entry name" value="Glycosidases"/>
    <property type="match status" value="1"/>
</dbReference>
<evidence type="ECO:0000256" key="2">
    <source>
        <dbReference type="SAM" id="SignalP"/>
    </source>
</evidence>
<dbReference type="Pfam" id="PF12971">
    <property type="entry name" value="NAGLU_N"/>
    <property type="match status" value="1"/>
</dbReference>
<keyword evidence="7" id="KW-1185">Reference proteome</keyword>
<evidence type="ECO:0000259" key="5">
    <source>
        <dbReference type="Pfam" id="PF12972"/>
    </source>
</evidence>
<sequence length="713" mass="81029">MRYKILSAVWIFLWCSMASFAATPETAAYGLIKRMVPQIAGHFLVETIAGEGQKDVFEIASAGNKIVLRGNNAVAIASAFHWYLKYYCKAHFSWNGKQLNYPRVLPPVKQQLRKVIQPDYRVYMNYCTLSYSAAWWNWERWQWEIDYMAMNGINMPLAAVGLEGVWYHSLLKIGLTDKEARSFLVGPAYFAWQWMTNIESFGGPLPKRWIDAHIVLGKKIIDREVELGMKPIQQGFSGFVPRLFMQKFPGAKIKRTNGWAQSFSGVAQLDPLDPLFATFGRIFLEEQRRLFGAHGYYAADPFHEGAPPQTDEAYLRSVGEQINKLFMDFDAHSKWVMQAWSIRKPIATAVPKDRLLVLDLNGGRHKGLEGFWGYDFVVGNLHNFGGRINMHGDLQLVAANQYQQVRKNYPNAVGYGLFMEGITQNPVYYDLAFEMPFHSDKVALNNWLHDYALRRYGGADRDIDTAWQLLLNGPYRPGTNGVEASSILAARPALDVKKSGPNAGFIMPYEPLALQKVLTLMLKQQRRFAASDAYLFDIVDIERQLLSNLGQKMTKAAADAFKAKDRPAFQKHSARFLALMDDVDQLVGTRPEYSFHKWVSDARSWGTTPAEKALYDWNASMLVTQWGGDRGDSLYGIFDYSWREWGGLIRGIINPGGSFFTRCWTGICTMEQPITKPGCRRYMAAKQCGPMLFTGVLQIGRINGSSRRKNRSR</sequence>
<dbReference type="Gene3D" id="1.20.120.670">
    <property type="entry name" value="N-acetyl-b-d-glucoasminidase"/>
    <property type="match status" value="1"/>
</dbReference>
<name>A0ABS8PJG8_9BACT</name>
<dbReference type="Pfam" id="PF12972">
    <property type="entry name" value="NAGLU_C"/>
    <property type="match status" value="1"/>
</dbReference>
<dbReference type="InterPro" id="IPR024733">
    <property type="entry name" value="NAGLU_tim-barrel"/>
</dbReference>
<evidence type="ECO:0000313" key="6">
    <source>
        <dbReference type="EMBL" id="MCD2421243.1"/>
    </source>
</evidence>
<feature type="domain" description="Alpha-N-acetylglucosaminidase tim-barrel" evidence="3">
    <location>
        <begin position="121"/>
        <end position="438"/>
    </location>
</feature>
<dbReference type="PANTHER" id="PTHR12872:SF1">
    <property type="entry name" value="ALPHA-N-ACETYLGLUCOSAMINIDASE"/>
    <property type="match status" value="1"/>
</dbReference>
<evidence type="ECO:0000259" key="4">
    <source>
        <dbReference type="Pfam" id="PF12971"/>
    </source>
</evidence>
<dbReference type="Proteomes" id="UP001199816">
    <property type="component" value="Unassembled WGS sequence"/>
</dbReference>
<keyword evidence="2" id="KW-0732">Signal</keyword>
<keyword evidence="1" id="KW-0378">Hydrolase</keyword>
<dbReference type="Gene3D" id="3.30.379.10">
    <property type="entry name" value="Chitobiase/beta-hexosaminidase domain 2-like"/>
    <property type="match status" value="1"/>
</dbReference>
<gene>
    <name evidence="6" type="ORF">LQ567_00610</name>
</gene>
<dbReference type="Pfam" id="PF05089">
    <property type="entry name" value="NAGLU"/>
    <property type="match status" value="1"/>
</dbReference>
<comment type="caution">
    <text evidence="6">The sequence shown here is derived from an EMBL/GenBank/DDBJ whole genome shotgun (WGS) entry which is preliminary data.</text>
</comment>
<feature type="chain" id="PRO_5045090502" evidence="2">
    <location>
        <begin position="22"/>
        <end position="713"/>
    </location>
</feature>
<proteinExistence type="predicted"/>
<accession>A0ABS8PJG8</accession>
<feature type="domain" description="Alpha-N-acetylglucosaminidase C-terminal" evidence="5">
    <location>
        <begin position="447"/>
        <end position="655"/>
    </location>
</feature>
<feature type="domain" description="Alpha-N-acetylglucosaminidase N-terminal" evidence="4">
    <location>
        <begin position="27"/>
        <end position="106"/>
    </location>
</feature>
<dbReference type="PANTHER" id="PTHR12872">
    <property type="entry name" value="ALPHA-N-ACETYLGLUCOSAMINIDASE"/>
    <property type="match status" value="1"/>
</dbReference>